<proteinExistence type="predicted"/>
<dbReference type="AlphaFoldDB" id="A0A561UH62"/>
<organism evidence="1 2">
    <name type="scientific">Kitasatospora viridis</name>
    <dbReference type="NCBI Taxonomy" id="281105"/>
    <lineage>
        <taxon>Bacteria</taxon>
        <taxon>Bacillati</taxon>
        <taxon>Actinomycetota</taxon>
        <taxon>Actinomycetes</taxon>
        <taxon>Kitasatosporales</taxon>
        <taxon>Streptomycetaceae</taxon>
        <taxon>Kitasatospora</taxon>
    </lineage>
</organism>
<reference evidence="1 2" key="1">
    <citation type="submission" date="2019-06" db="EMBL/GenBank/DDBJ databases">
        <title>Sequencing the genomes of 1000 actinobacteria strains.</title>
        <authorList>
            <person name="Klenk H.-P."/>
        </authorList>
    </citation>
    <scope>NUCLEOTIDE SEQUENCE [LARGE SCALE GENOMIC DNA]</scope>
    <source>
        <strain evidence="1 2">DSM 44826</strain>
    </source>
</reference>
<dbReference type="RefSeq" id="WP_170304898.1">
    <property type="nucleotide sequence ID" value="NZ_BAAAMZ010000012.1"/>
</dbReference>
<gene>
    <name evidence="1" type="ORF">FHX73_112514</name>
</gene>
<comment type="caution">
    <text evidence="1">The sequence shown here is derived from an EMBL/GenBank/DDBJ whole genome shotgun (WGS) entry which is preliminary data.</text>
</comment>
<name>A0A561UH62_9ACTN</name>
<dbReference type="Proteomes" id="UP000317940">
    <property type="component" value="Unassembled WGS sequence"/>
</dbReference>
<evidence type="ECO:0000313" key="1">
    <source>
        <dbReference type="EMBL" id="TWF98693.1"/>
    </source>
</evidence>
<evidence type="ECO:0000313" key="2">
    <source>
        <dbReference type="Proteomes" id="UP000317940"/>
    </source>
</evidence>
<keyword evidence="2" id="KW-1185">Reference proteome</keyword>
<protein>
    <submittedName>
        <fullName evidence="1">Uncharacterized protein</fullName>
    </submittedName>
</protein>
<accession>A0A561UH62</accession>
<sequence>MTPAGADEWSRRAAEVAALRASGRWLRGPSTGLAVLERGAEEEAHERYLAFLLDPWGAHGLGAGPLAALLRRAGRPDLAADAAVLAEAVVEPLPAPRERRPGLVVVAPRFTLAVELRLRPGAAGQRWPAREFGHLPDPVLVQLTPSGRPTLSAAVRPVSLLDLARDLSAALAAPARAGGAREGRGRAVALDYLNALEDLLGMNPVDEPAARFWLTHVQEMTAARRAARELLAGLPERSHAVLDELASRLGEGLTVEWVEYESGDGTPHVAVLLGRVEWLAPGGPRCGFGLGQRLGPGADPDDPDAAPFVGFYCEDDRLREAVSAHFDRRPHGRHWARRALLPLRPEPRLPVLDGLARRVAESVAMGWREDGEVMERLRAAVSGGNEGS</sequence>
<dbReference type="EMBL" id="VIWT01000001">
    <property type="protein sequence ID" value="TWF98693.1"/>
    <property type="molecule type" value="Genomic_DNA"/>
</dbReference>